<evidence type="ECO:0000256" key="3">
    <source>
        <dbReference type="ARBA" id="ARBA00022490"/>
    </source>
</evidence>
<dbReference type="PANTHER" id="PTHR48102">
    <property type="entry name" value="ATP-DEPENDENT CLP PROTEASE ATP-BINDING SUBUNIT CLPX-LIKE, MITOCHONDRIAL-RELATED"/>
    <property type="match status" value="1"/>
</dbReference>
<feature type="binding site" evidence="7">
    <location>
        <position position="17"/>
    </location>
    <ligand>
        <name>ATP</name>
        <dbReference type="ChEBI" id="CHEBI:30616"/>
    </ligand>
</feature>
<accession>A0A4R6GII0</accession>
<dbReference type="EMBL" id="SNWF01000004">
    <property type="protein sequence ID" value="TDN94084.1"/>
    <property type="molecule type" value="Genomic_DNA"/>
</dbReference>
<dbReference type="SMART" id="SM00382">
    <property type="entry name" value="AAA"/>
    <property type="match status" value="1"/>
</dbReference>
<dbReference type="HAMAP" id="MF_00249">
    <property type="entry name" value="HslU"/>
    <property type="match status" value="1"/>
</dbReference>
<dbReference type="InterPro" id="IPR003593">
    <property type="entry name" value="AAA+_ATPase"/>
</dbReference>
<dbReference type="OrthoDB" id="9804062at2"/>
<dbReference type="InterPro" id="IPR004491">
    <property type="entry name" value="HslU"/>
</dbReference>
<dbReference type="GO" id="GO:0036402">
    <property type="term" value="F:proteasome-activating activity"/>
    <property type="evidence" value="ECO:0007669"/>
    <property type="project" value="UniProtKB-UniRule"/>
</dbReference>
<dbReference type="SMART" id="SM01086">
    <property type="entry name" value="ClpB_D2-small"/>
    <property type="match status" value="1"/>
</dbReference>
<dbReference type="InterPro" id="IPR003959">
    <property type="entry name" value="ATPase_AAA_core"/>
</dbReference>
<name>A0A4R6GII0_9BURK</name>
<evidence type="ECO:0000313" key="11">
    <source>
        <dbReference type="Proteomes" id="UP000294737"/>
    </source>
</evidence>
<feature type="domain" description="AAA+ ATPase" evidence="8">
    <location>
        <begin position="48"/>
        <end position="335"/>
    </location>
</feature>
<dbReference type="InterPro" id="IPR027417">
    <property type="entry name" value="P-loop_NTPase"/>
</dbReference>
<comment type="caution">
    <text evidence="10">The sequence shown here is derived from an EMBL/GenBank/DDBJ whole genome shotgun (WGS) entry which is preliminary data.</text>
</comment>
<dbReference type="InterPro" id="IPR019489">
    <property type="entry name" value="Clp_ATPase_C"/>
</dbReference>
<feature type="binding site" evidence="7">
    <location>
        <position position="259"/>
    </location>
    <ligand>
        <name>ATP</name>
        <dbReference type="ChEBI" id="CHEBI:30616"/>
    </ligand>
</feature>
<dbReference type="InterPro" id="IPR050052">
    <property type="entry name" value="ATP-dep_Clp_protease_ClpX"/>
</dbReference>
<dbReference type="FunFam" id="3.40.50.300:FF:000213">
    <property type="entry name" value="ATP-dependent protease ATPase subunit HslU"/>
    <property type="match status" value="1"/>
</dbReference>
<feature type="binding site" evidence="7">
    <location>
        <begin position="59"/>
        <end position="64"/>
    </location>
    <ligand>
        <name>ATP</name>
        <dbReference type="ChEBI" id="CHEBI:30616"/>
    </ligand>
</feature>
<dbReference type="AlphaFoldDB" id="A0A4R6GII0"/>
<evidence type="ECO:0000259" key="8">
    <source>
        <dbReference type="SMART" id="SM00382"/>
    </source>
</evidence>
<dbReference type="GO" id="GO:0005524">
    <property type="term" value="F:ATP binding"/>
    <property type="evidence" value="ECO:0007669"/>
    <property type="project" value="UniProtKB-UniRule"/>
</dbReference>
<evidence type="ECO:0000256" key="1">
    <source>
        <dbReference type="ARBA" id="ARBA00004496"/>
    </source>
</evidence>
<keyword evidence="4 7" id="KW-0547">Nucleotide-binding</keyword>
<dbReference type="NCBIfam" id="NF003544">
    <property type="entry name" value="PRK05201.1"/>
    <property type="match status" value="1"/>
</dbReference>
<dbReference type="CDD" id="cd19498">
    <property type="entry name" value="RecA-like_HslU"/>
    <property type="match status" value="1"/>
</dbReference>
<proteinExistence type="inferred from homology"/>
<evidence type="ECO:0000256" key="7">
    <source>
        <dbReference type="HAMAP-Rule" id="MF_00249"/>
    </source>
</evidence>
<dbReference type="Gene3D" id="1.10.8.10">
    <property type="entry name" value="DNA helicase RuvA subunit, C-terminal domain"/>
    <property type="match status" value="1"/>
</dbReference>
<organism evidence="10 11">
    <name type="scientific">Herminiimonas fonticola</name>
    <dbReference type="NCBI Taxonomy" id="303380"/>
    <lineage>
        <taxon>Bacteria</taxon>
        <taxon>Pseudomonadati</taxon>
        <taxon>Pseudomonadota</taxon>
        <taxon>Betaproteobacteria</taxon>
        <taxon>Burkholderiales</taxon>
        <taxon>Oxalobacteraceae</taxon>
        <taxon>Herminiimonas</taxon>
    </lineage>
</organism>
<dbReference type="FunFam" id="3.40.50.300:FF:000220">
    <property type="entry name" value="ATP-dependent protease ATPase subunit HslU"/>
    <property type="match status" value="1"/>
</dbReference>
<comment type="similarity">
    <text evidence="2 7">Belongs to the ClpX chaperone family. HslU subfamily.</text>
</comment>
<feature type="binding site" evidence="7">
    <location>
        <position position="396"/>
    </location>
    <ligand>
        <name>ATP</name>
        <dbReference type="ChEBI" id="CHEBI:30616"/>
    </ligand>
</feature>
<dbReference type="Pfam" id="PF07724">
    <property type="entry name" value="AAA_2"/>
    <property type="match status" value="1"/>
</dbReference>
<feature type="binding site" evidence="7">
    <location>
        <position position="324"/>
    </location>
    <ligand>
        <name>ATP</name>
        <dbReference type="ChEBI" id="CHEBI:30616"/>
    </ligand>
</feature>
<evidence type="ECO:0000256" key="6">
    <source>
        <dbReference type="ARBA" id="ARBA00023186"/>
    </source>
</evidence>
<keyword evidence="10" id="KW-0378">Hydrolase</keyword>
<dbReference type="GO" id="GO:0008233">
    <property type="term" value="F:peptidase activity"/>
    <property type="evidence" value="ECO:0007669"/>
    <property type="project" value="UniProtKB-KW"/>
</dbReference>
<reference evidence="10 11" key="1">
    <citation type="submission" date="2019-03" db="EMBL/GenBank/DDBJ databases">
        <title>Genomic Encyclopedia of Type Strains, Phase IV (KMG-IV): sequencing the most valuable type-strain genomes for metagenomic binning, comparative biology and taxonomic classification.</title>
        <authorList>
            <person name="Goeker M."/>
        </authorList>
    </citation>
    <scope>NUCLEOTIDE SEQUENCE [LARGE SCALE GENOMIC DNA]</scope>
    <source>
        <strain evidence="10 11">DSM 18555</strain>
    </source>
</reference>
<evidence type="ECO:0000259" key="9">
    <source>
        <dbReference type="SMART" id="SM01086"/>
    </source>
</evidence>
<evidence type="ECO:0000256" key="4">
    <source>
        <dbReference type="ARBA" id="ARBA00022741"/>
    </source>
</evidence>
<evidence type="ECO:0000256" key="5">
    <source>
        <dbReference type="ARBA" id="ARBA00022840"/>
    </source>
</evidence>
<dbReference type="RefSeq" id="WP_112990741.1">
    <property type="nucleotide sequence ID" value="NZ_PTLZ01000001.1"/>
</dbReference>
<dbReference type="Pfam" id="PF00004">
    <property type="entry name" value="AAA"/>
    <property type="match status" value="1"/>
</dbReference>
<evidence type="ECO:0000256" key="2">
    <source>
        <dbReference type="ARBA" id="ARBA00009771"/>
    </source>
</evidence>
<dbReference type="Gene3D" id="1.10.8.60">
    <property type="match status" value="1"/>
</dbReference>
<keyword evidence="5 7" id="KW-0067">ATP-binding</keyword>
<dbReference type="PANTHER" id="PTHR48102:SF3">
    <property type="entry name" value="ATP-DEPENDENT PROTEASE ATPASE SUBUNIT HSLU"/>
    <property type="match status" value="1"/>
</dbReference>
<dbReference type="NCBIfam" id="TIGR00390">
    <property type="entry name" value="hslU"/>
    <property type="match status" value="1"/>
</dbReference>
<dbReference type="GO" id="GO:0009376">
    <property type="term" value="C:HslUV protease complex"/>
    <property type="evidence" value="ECO:0007669"/>
    <property type="project" value="UniProtKB-UniRule"/>
</dbReference>
<comment type="subcellular location">
    <subcellularLocation>
        <location evidence="1 7">Cytoplasm</location>
    </subcellularLocation>
</comment>
<keyword evidence="6 7" id="KW-0143">Chaperone</keyword>
<sequence length="446" mass="49603">MNMTPKEIVSELDKHVVGQANAKRAVAIALRNRWRRQQVQEPLRHEITPKNILMIGPTGVGKTEIARRLAKLADAPFIKIEATKFTEVGYVGRDVDTIIRDLIDIGIKQTRELETRKVRARAEDAAEDRIIDILVPPARDFGFSSSPAASASTPDNTTRQTFRKRLREGSLDDTEIEIELAEAGPTMEIMAPPGMEEMTEQIKSMFSGVGGSRKKARKIKIKEAIKLLIEEEAGKLVNEDELKQKAIHNVEQNGIVFLDEIDKIATRSETGGGEVSRAGVQRDLLPLVEGTTVNTKYGMIKTDHILFIASGAFHLAKPSDLIPELQGRFPIRVELESLSIADFERILTGTDACLTKQYEALLETEGVKIEFAQDGIQRMAEIAYSVNEKTENIGARRLYTVMEKLLEEISFSASDSPDQTLTINAAYVDERLGALSVDEDLSRYVL</sequence>
<gene>
    <name evidence="7" type="primary">hslU</name>
    <name evidence="10" type="ORF">EV677_0625</name>
</gene>
<dbReference type="Gene3D" id="3.40.50.300">
    <property type="entry name" value="P-loop containing nucleotide triphosphate hydrolases"/>
    <property type="match status" value="2"/>
</dbReference>
<feature type="domain" description="Clp ATPase C-terminal" evidence="9">
    <location>
        <begin position="338"/>
        <end position="437"/>
    </location>
</feature>
<comment type="subunit">
    <text evidence="7">A double ring-shaped homohexamer of HslV is capped on each side by a ring-shaped HslU homohexamer. The assembly of the HslU/HslV complex is dependent on binding of ATP.</text>
</comment>
<keyword evidence="3 7" id="KW-0963">Cytoplasm</keyword>
<protein>
    <recommendedName>
        <fullName evidence="7">ATP-dependent protease ATPase subunit HslU</fullName>
    </recommendedName>
    <alternativeName>
        <fullName evidence="7">Unfoldase HslU</fullName>
    </alternativeName>
</protein>
<keyword evidence="10" id="KW-0645">Protease</keyword>
<dbReference type="GO" id="GO:0043335">
    <property type="term" value="P:protein unfolding"/>
    <property type="evidence" value="ECO:0007669"/>
    <property type="project" value="UniProtKB-UniRule"/>
</dbReference>
<keyword evidence="11" id="KW-1185">Reference proteome</keyword>
<comment type="function">
    <text evidence="7">ATPase subunit of a proteasome-like degradation complex; this subunit has chaperone activity. The binding of ATP and its subsequent hydrolysis by HslU are essential for unfolding of protein substrates subsequently hydrolyzed by HslV. HslU recognizes the N-terminal part of its protein substrates and unfolds these before they are guided to HslV for hydrolysis.</text>
</comment>
<dbReference type="GO" id="GO:0016887">
    <property type="term" value="F:ATP hydrolysis activity"/>
    <property type="evidence" value="ECO:0007669"/>
    <property type="project" value="InterPro"/>
</dbReference>
<evidence type="ECO:0000313" key="10">
    <source>
        <dbReference type="EMBL" id="TDN94084.1"/>
    </source>
</evidence>
<dbReference type="Proteomes" id="UP000294737">
    <property type="component" value="Unassembled WGS sequence"/>
</dbReference>
<dbReference type="SUPFAM" id="SSF52540">
    <property type="entry name" value="P-loop containing nucleoside triphosphate hydrolases"/>
    <property type="match status" value="1"/>
</dbReference>